<reference evidence="1" key="1">
    <citation type="journal article" date="2015" name="Nature">
        <title>Complex archaea that bridge the gap between prokaryotes and eukaryotes.</title>
        <authorList>
            <person name="Spang A."/>
            <person name="Saw J.H."/>
            <person name="Jorgensen S.L."/>
            <person name="Zaremba-Niedzwiedzka K."/>
            <person name="Martijn J."/>
            <person name="Lind A.E."/>
            <person name="van Eijk R."/>
            <person name="Schleper C."/>
            <person name="Guy L."/>
            <person name="Ettema T.J."/>
        </authorList>
    </citation>
    <scope>NUCLEOTIDE SEQUENCE</scope>
</reference>
<protein>
    <submittedName>
        <fullName evidence="1">Uncharacterized protein</fullName>
    </submittedName>
</protein>
<dbReference type="AlphaFoldDB" id="A0A0F9QK02"/>
<sequence>MILSEKQAQALMNGEAVTAACEMDQPLRVEDKVSFITPNRIVWEGEYAEYSTAVPHPVDTEVEIELIKGKMVTLTADPLLSADISQEHVTPLLAVVCTAIVTNVSVVERDGRWVALTTVEKVR</sequence>
<comment type="caution">
    <text evidence="1">The sequence shown here is derived from an EMBL/GenBank/DDBJ whole genome shotgun (WGS) entry which is preliminary data.</text>
</comment>
<name>A0A0F9QK02_9ZZZZ</name>
<organism evidence="1">
    <name type="scientific">marine sediment metagenome</name>
    <dbReference type="NCBI Taxonomy" id="412755"/>
    <lineage>
        <taxon>unclassified sequences</taxon>
        <taxon>metagenomes</taxon>
        <taxon>ecological metagenomes</taxon>
    </lineage>
</organism>
<proteinExistence type="predicted"/>
<dbReference type="EMBL" id="LAZR01004776">
    <property type="protein sequence ID" value="KKN05663.1"/>
    <property type="molecule type" value="Genomic_DNA"/>
</dbReference>
<gene>
    <name evidence="1" type="ORF">LCGC14_1084960</name>
</gene>
<accession>A0A0F9QK02</accession>
<evidence type="ECO:0000313" key="1">
    <source>
        <dbReference type="EMBL" id="KKN05663.1"/>
    </source>
</evidence>